<evidence type="ECO:0000313" key="2">
    <source>
        <dbReference type="Proteomes" id="UP000324800"/>
    </source>
</evidence>
<comment type="caution">
    <text evidence="1">The sequence shown here is derived from an EMBL/GenBank/DDBJ whole genome shotgun (WGS) entry which is preliminary data.</text>
</comment>
<accession>A0A5J4WPW8</accession>
<protein>
    <submittedName>
        <fullName evidence="1">Uncharacterized protein</fullName>
    </submittedName>
</protein>
<proteinExistence type="predicted"/>
<dbReference type="AlphaFoldDB" id="A0A5J4WPW8"/>
<sequence length="344" mass="38781">MSKHPTAQQMQSTYGSTAGGSTFQASAAAAKEKYDFVEIRGWVDQFPSEDNARKTQIIQQLLNYMTKFPELCIKLYEETPLRDFLVQAQRTSLPHDLKQLVDSTLSLLEAHRSSIQFGAESFLNLFRPILLKPEYQSHPPNTQIVKYNHSGQVTVPFDPVFTYHGATIRPIVQEKVKLRKAGEIDVVDRRILQAQSTVEGGVIYCDIVWFNDLLLLDNAQALRVGILDADIPLVSSSNGSIWINGEYDDAPTPEDKWIRGIHIQMEADLNSNPRTLRFFVGGRQISRYITNIPARIRFFATTILDGDWFQVASLCLQDNPIGKLRSGDTPLAAEDDLFDYTNGL</sequence>
<reference evidence="1 2" key="1">
    <citation type="submission" date="2019-03" db="EMBL/GenBank/DDBJ databases">
        <title>Single cell metagenomics reveals metabolic interactions within the superorganism composed of flagellate Streblomastix strix and complex community of Bacteroidetes bacteria on its surface.</title>
        <authorList>
            <person name="Treitli S.C."/>
            <person name="Kolisko M."/>
            <person name="Husnik F."/>
            <person name="Keeling P."/>
            <person name="Hampl V."/>
        </authorList>
    </citation>
    <scope>NUCLEOTIDE SEQUENCE [LARGE SCALE GENOMIC DNA]</scope>
    <source>
        <strain evidence="1">ST1C</strain>
    </source>
</reference>
<organism evidence="1 2">
    <name type="scientific">Streblomastix strix</name>
    <dbReference type="NCBI Taxonomy" id="222440"/>
    <lineage>
        <taxon>Eukaryota</taxon>
        <taxon>Metamonada</taxon>
        <taxon>Preaxostyla</taxon>
        <taxon>Oxymonadida</taxon>
        <taxon>Streblomastigidae</taxon>
        <taxon>Streblomastix</taxon>
    </lineage>
</organism>
<dbReference type="Proteomes" id="UP000324800">
    <property type="component" value="Unassembled WGS sequence"/>
</dbReference>
<name>A0A5J4WPW8_9EUKA</name>
<gene>
    <name evidence="1" type="ORF">EZS28_007859</name>
</gene>
<evidence type="ECO:0000313" key="1">
    <source>
        <dbReference type="EMBL" id="KAA6396612.1"/>
    </source>
</evidence>
<dbReference type="EMBL" id="SNRW01001384">
    <property type="protein sequence ID" value="KAA6396612.1"/>
    <property type="molecule type" value="Genomic_DNA"/>
</dbReference>